<dbReference type="EMBL" id="GIFC01003395">
    <property type="protein sequence ID" value="MXU85478.1"/>
    <property type="molecule type" value="Transcribed_RNA"/>
</dbReference>
<protein>
    <submittedName>
        <fullName evidence="2">Uncharacterized protein</fullName>
    </submittedName>
</protein>
<sequence>MRFGNVYLGCFLFFLMKSCVLSTFFKQLLNQALLYVGSNMLPSMRFFFCSRCRCEAKFFGFFLLFILLEVFFSHVLVLALLHSLHS</sequence>
<organism evidence="2">
    <name type="scientific">Ixodes ricinus</name>
    <name type="common">Common tick</name>
    <name type="synonym">Acarus ricinus</name>
    <dbReference type="NCBI Taxonomy" id="34613"/>
    <lineage>
        <taxon>Eukaryota</taxon>
        <taxon>Metazoa</taxon>
        <taxon>Ecdysozoa</taxon>
        <taxon>Arthropoda</taxon>
        <taxon>Chelicerata</taxon>
        <taxon>Arachnida</taxon>
        <taxon>Acari</taxon>
        <taxon>Parasitiformes</taxon>
        <taxon>Ixodida</taxon>
        <taxon>Ixodoidea</taxon>
        <taxon>Ixodidae</taxon>
        <taxon>Ixodinae</taxon>
        <taxon>Ixodes</taxon>
    </lineage>
</organism>
<evidence type="ECO:0000313" key="2">
    <source>
        <dbReference type="EMBL" id="MXU85478.1"/>
    </source>
</evidence>
<dbReference type="AlphaFoldDB" id="A0A6B0U1N0"/>
<keyword evidence="1" id="KW-0812">Transmembrane</keyword>
<accession>A0A6B0U1N0</accession>
<evidence type="ECO:0000256" key="1">
    <source>
        <dbReference type="SAM" id="Phobius"/>
    </source>
</evidence>
<proteinExistence type="predicted"/>
<name>A0A6B0U1N0_IXORI</name>
<reference evidence="2" key="1">
    <citation type="submission" date="2019-12" db="EMBL/GenBank/DDBJ databases">
        <title>An insight into the sialome of adult female Ixodes ricinus ticks feeding for 6 days.</title>
        <authorList>
            <person name="Perner J."/>
            <person name="Ribeiro J.M.C."/>
        </authorList>
    </citation>
    <scope>NUCLEOTIDE SEQUENCE</scope>
    <source>
        <strain evidence="2">Semi-engorged</strain>
        <tissue evidence="2">Salivary glands</tissue>
    </source>
</reference>
<feature type="transmembrane region" description="Helical" evidence="1">
    <location>
        <begin position="60"/>
        <end position="81"/>
    </location>
</feature>
<keyword evidence="1" id="KW-0472">Membrane</keyword>
<keyword evidence="1" id="KW-1133">Transmembrane helix</keyword>
<feature type="transmembrane region" description="Helical" evidence="1">
    <location>
        <begin position="32"/>
        <end position="48"/>
    </location>
</feature>